<keyword evidence="3" id="KW-1185">Reference proteome</keyword>
<protein>
    <submittedName>
        <fullName evidence="2">Uncharacterized protein</fullName>
    </submittedName>
</protein>
<evidence type="ECO:0000313" key="2">
    <source>
        <dbReference type="EMBL" id="GAA4425026.1"/>
    </source>
</evidence>
<feature type="compositionally biased region" description="Low complexity" evidence="1">
    <location>
        <begin position="103"/>
        <end position="112"/>
    </location>
</feature>
<name>A0ABP8LA26_9BURK</name>
<comment type="caution">
    <text evidence="2">The sequence shown here is derived from an EMBL/GenBank/DDBJ whole genome shotgun (WGS) entry which is preliminary data.</text>
</comment>
<dbReference type="Proteomes" id="UP001501788">
    <property type="component" value="Unassembled WGS sequence"/>
</dbReference>
<feature type="region of interest" description="Disordered" evidence="1">
    <location>
        <begin position="94"/>
        <end position="122"/>
    </location>
</feature>
<reference evidence="3" key="1">
    <citation type="journal article" date="2019" name="Int. J. Syst. Evol. Microbiol.">
        <title>The Global Catalogue of Microorganisms (GCM) 10K type strain sequencing project: providing services to taxonomists for standard genome sequencing and annotation.</title>
        <authorList>
            <consortium name="The Broad Institute Genomics Platform"/>
            <consortium name="The Broad Institute Genome Sequencing Center for Infectious Disease"/>
            <person name="Wu L."/>
            <person name="Ma J."/>
        </authorList>
    </citation>
    <scope>NUCLEOTIDE SEQUENCE [LARGE SCALE GENOMIC DNA]</scope>
    <source>
        <strain evidence="3">JCM 31890</strain>
    </source>
</reference>
<sequence>MQDSDRLAIAAHMHVLLRRKTGRVTDTEWMAVNADYAREVVRFARLRALQDAAPELDDWAARLEQAWQAAATAPAPRAPLLAQAGQTLRERLAPPADAPVRGSASPAAASAPDGPRYVGGLR</sequence>
<dbReference type="RefSeq" id="WP_345063987.1">
    <property type="nucleotide sequence ID" value="NZ_BAABEX010000013.1"/>
</dbReference>
<evidence type="ECO:0000313" key="3">
    <source>
        <dbReference type="Proteomes" id="UP001501788"/>
    </source>
</evidence>
<organism evidence="2 3">
    <name type="scientific">Acidovorax lacteus</name>
    <dbReference type="NCBI Taxonomy" id="1924988"/>
    <lineage>
        <taxon>Bacteria</taxon>
        <taxon>Pseudomonadati</taxon>
        <taxon>Pseudomonadota</taxon>
        <taxon>Betaproteobacteria</taxon>
        <taxon>Burkholderiales</taxon>
        <taxon>Comamonadaceae</taxon>
        <taxon>Acidovorax</taxon>
    </lineage>
</organism>
<dbReference type="EMBL" id="BAABEX010000013">
    <property type="protein sequence ID" value="GAA4425026.1"/>
    <property type="molecule type" value="Genomic_DNA"/>
</dbReference>
<gene>
    <name evidence="2" type="ORF">GCM10023090_19340</name>
</gene>
<evidence type="ECO:0000256" key="1">
    <source>
        <dbReference type="SAM" id="MobiDB-lite"/>
    </source>
</evidence>
<accession>A0ABP8LA26</accession>
<proteinExistence type="predicted"/>